<comment type="subcellular location">
    <subcellularLocation>
        <location evidence="1">Membrane</location>
        <topology evidence="1">Multi-pass membrane protein</topology>
    </subcellularLocation>
</comment>
<dbReference type="PANTHER" id="PTHR14269:SF62">
    <property type="entry name" value="CDP-DIACYLGLYCEROL--GLYCEROL-3-PHOSPHATE 3-PHOSPHATIDYLTRANSFERASE 1, CHLOROPLASTIC"/>
    <property type="match status" value="1"/>
</dbReference>
<keyword evidence="7" id="KW-0443">Lipid metabolism</keyword>
<evidence type="ECO:0000256" key="2">
    <source>
        <dbReference type="ARBA" id="ARBA00010441"/>
    </source>
</evidence>
<protein>
    <submittedName>
        <fullName evidence="14">Cardiolipin synthase</fullName>
    </submittedName>
</protein>
<feature type="transmembrane region" description="Helical" evidence="13">
    <location>
        <begin position="43"/>
        <end position="66"/>
    </location>
</feature>
<dbReference type="PROSITE" id="PS00379">
    <property type="entry name" value="CDP_ALCOHOL_P_TRANSF"/>
    <property type="match status" value="1"/>
</dbReference>
<sequence>MSRRPAGAQPSEYTGGPGAAPSGDRVLTLPNLISFVRLLGVPLFLYLLLVAHADVAAVVVLAIGGTTDWVDGWIARRLRQVSRLGELLDPLADRLYILATLLAFTAREVVPWQFTAALLARELLLLGSLGVLRRHGYGPPPVHYVGKTATFLLLAAFPTLLLAHATTAVTATAAGAVGWGLAWWGLVLYWAAGGLYVVQAARLVRAARAAGPGGVAA</sequence>
<organism evidence="14 15">
    <name type="scientific">Micromonospora olivasterospora</name>
    <dbReference type="NCBI Taxonomy" id="1880"/>
    <lineage>
        <taxon>Bacteria</taxon>
        <taxon>Bacillati</taxon>
        <taxon>Actinomycetota</taxon>
        <taxon>Actinomycetes</taxon>
        <taxon>Micromonosporales</taxon>
        <taxon>Micromonosporaceae</taxon>
        <taxon>Micromonospora</taxon>
    </lineage>
</organism>
<comment type="caution">
    <text evidence="14">The sequence shown here is derived from an EMBL/GenBank/DDBJ whole genome shotgun (WGS) entry which is preliminary data.</text>
</comment>
<comment type="similarity">
    <text evidence="2 11">Belongs to the CDP-alcohol phosphatidyltransferase class-I family.</text>
</comment>
<dbReference type="AlphaFoldDB" id="A0A562IHL4"/>
<evidence type="ECO:0000256" key="3">
    <source>
        <dbReference type="ARBA" id="ARBA00022516"/>
    </source>
</evidence>
<dbReference type="GO" id="GO:0016020">
    <property type="term" value="C:membrane"/>
    <property type="evidence" value="ECO:0007669"/>
    <property type="project" value="UniProtKB-SubCell"/>
</dbReference>
<dbReference type="UniPathway" id="UPA00085"/>
<keyword evidence="5 13" id="KW-0812">Transmembrane</keyword>
<evidence type="ECO:0000313" key="14">
    <source>
        <dbReference type="EMBL" id="TWH70306.1"/>
    </source>
</evidence>
<dbReference type="GO" id="GO:0046474">
    <property type="term" value="P:glycerophospholipid biosynthetic process"/>
    <property type="evidence" value="ECO:0007669"/>
    <property type="project" value="TreeGrafter"/>
</dbReference>
<dbReference type="Pfam" id="PF01066">
    <property type="entry name" value="CDP-OH_P_transf"/>
    <property type="match status" value="1"/>
</dbReference>
<dbReference type="InterPro" id="IPR050324">
    <property type="entry name" value="CDP-alcohol_PTase-I"/>
</dbReference>
<dbReference type="Gene3D" id="1.20.120.1760">
    <property type="match status" value="1"/>
</dbReference>
<keyword evidence="15" id="KW-1185">Reference proteome</keyword>
<name>A0A562IHL4_MICOL</name>
<dbReference type="InterPro" id="IPR000462">
    <property type="entry name" value="CDP-OH_P_trans"/>
</dbReference>
<evidence type="ECO:0000256" key="7">
    <source>
        <dbReference type="ARBA" id="ARBA00023098"/>
    </source>
</evidence>
<dbReference type="PANTHER" id="PTHR14269">
    <property type="entry name" value="CDP-DIACYLGLYCEROL--GLYCEROL-3-PHOSPHATE 3-PHOSPHATIDYLTRANSFERASE-RELATED"/>
    <property type="match status" value="1"/>
</dbReference>
<evidence type="ECO:0000256" key="5">
    <source>
        <dbReference type="ARBA" id="ARBA00022692"/>
    </source>
</evidence>
<dbReference type="InterPro" id="IPR048254">
    <property type="entry name" value="CDP_ALCOHOL_P_TRANSF_CS"/>
</dbReference>
<gene>
    <name evidence="14" type="ORF">JD77_05330</name>
</gene>
<evidence type="ECO:0000256" key="11">
    <source>
        <dbReference type="RuleBase" id="RU003750"/>
    </source>
</evidence>
<keyword evidence="6 13" id="KW-1133">Transmembrane helix</keyword>
<evidence type="ECO:0000313" key="15">
    <source>
        <dbReference type="Proteomes" id="UP000319825"/>
    </source>
</evidence>
<dbReference type="EMBL" id="VLKE01000001">
    <property type="protein sequence ID" value="TWH70306.1"/>
    <property type="molecule type" value="Genomic_DNA"/>
</dbReference>
<feature type="transmembrane region" description="Helical" evidence="13">
    <location>
        <begin position="177"/>
        <end position="198"/>
    </location>
</feature>
<evidence type="ECO:0000256" key="12">
    <source>
        <dbReference type="SAM" id="MobiDB-lite"/>
    </source>
</evidence>
<dbReference type="InterPro" id="IPR004570">
    <property type="entry name" value="Phosphatidylglycerol_P_synth"/>
</dbReference>
<dbReference type="Proteomes" id="UP000319825">
    <property type="component" value="Unassembled WGS sequence"/>
</dbReference>
<dbReference type="InterPro" id="IPR043130">
    <property type="entry name" value="CDP-OH_PTrfase_TM_dom"/>
</dbReference>
<keyword evidence="3" id="KW-0444">Lipid biosynthesis</keyword>
<feature type="transmembrane region" description="Helical" evidence="13">
    <location>
        <begin position="112"/>
        <end position="132"/>
    </location>
</feature>
<evidence type="ECO:0000256" key="8">
    <source>
        <dbReference type="ARBA" id="ARBA00023136"/>
    </source>
</evidence>
<evidence type="ECO:0000256" key="4">
    <source>
        <dbReference type="ARBA" id="ARBA00022679"/>
    </source>
</evidence>
<evidence type="ECO:0000256" key="13">
    <source>
        <dbReference type="SAM" id="Phobius"/>
    </source>
</evidence>
<evidence type="ECO:0000256" key="6">
    <source>
        <dbReference type="ARBA" id="ARBA00022989"/>
    </source>
</evidence>
<keyword evidence="4 11" id="KW-0808">Transferase</keyword>
<keyword evidence="9" id="KW-0594">Phospholipid biosynthesis</keyword>
<keyword evidence="10" id="KW-1208">Phospholipid metabolism</keyword>
<evidence type="ECO:0000256" key="1">
    <source>
        <dbReference type="ARBA" id="ARBA00004141"/>
    </source>
</evidence>
<evidence type="ECO:0000256" key="9">
    <source>
        <dbReference type="ARBA" id="ARBA00023209"/>
    </source>
</evidence>
<proteinExistence type="inferred from homology"/>
<accession>A0A562IHL4</accession>
<keyword evidence="8 13" id="KW-0472">Membrane</keyword>
<dbReference type="PIRSF" id="PIRSF000847">
    <property type="entry name" value="Phos_ph_gly_syn"/>
    <property type="match status" value="1"/>
</dbReference>
<dbReference type="GO" id="GO:0008444">
    <property type="term" value="F:CDP-diacylglycerol-glycerol-3-phosphate 3-phosphatidyltransferase activity"/>
    <property type="evidence" value="ECO:0007669"/>
    <property type="project" value="InterPro"/>
</dbReference>
<feature type="transmembrane region" description="Helical" evidence="13">
    <location>
        <begin position="144"/>
        <end position="165"/>
    </location>
</feature>
<reference evidence="14 15" key="1">
    <citation type="submission" date="2019-07" db="EMBL/GenBank/DDBJ databases">
        <title>R&amp;d 2014.</title>
        <authorList>
            <person name="Klenk H.-P."/>
        </authorList>
    </citation>
    <scope>NUCLEOTIDE SEQUENCE [LARGE SCALE GENOMIC DNA]</scope>
    <source>
        <strain evidence="14 15">DSM 43868</strain>
    </source>
</reference>
<feature type="region of interest" description="Disordered" evidence="12">
    <location>
        <begin position="1"/>
        <end position="20"/>
    </location>
</feature>
<dbReference type="RefSeq" id="WP_387227865.1">
    <property type="nucleotide sequence ID" value="NZ_BAAATQ010000139.1"/>
</dbReference>
<evidence type="ECO:0000256" key="10">
    <source>
        <dbReference type="ARBA" id="ARBA00023264"/>
    </source>
</evidence>